<evidence type="ECO:0000313" key="2">
    <source>
        <dbReference type="EMBL" id="ROH93812.1"/>
    </source>
</evidence>
<dbReference type="SUPFAM" id="SSF55021">
    <property type="entry name" value="ACT-like"/>
    <property type="match status" value="1"/>
</dbReference>
<keyword evidence="3" id="KW-1185">Reference proteome</keyword>
<dbReference type="Gene3D" id="3.30.2130.10">
    <property type="entry name" value="VC0802-like"/>
    <property type="match status" value="1"/>
</dbReference>
<dbReference type="InterPro" id="IPR045865">
    <property type="entry name" value="ACT-like_dom_sf"/>
</dbReference>
<dbReference type="EMBL" id="RJVO01000001">
    <property type="protein sequence ID" value="ROH93812.1"/>
    <property type="molecule type" value="Genomic_DNA"/>
</dbReference>
<name>A0A3N0VM02_9GAMM</name>
<dbReference type="InParanoid" id="A0A3N0VM02"/>
<accession>A0A3N0VM02</accession>
<reference evidence="2 3" key="1">
    <citation type="submission" date="2018-10" db="EMBL/GenBank/DDBJ databases">
        <authorList>
            <person name="Chen W.-M."/>
        </authorList>
    </citation>
    <scope>NUCLEOTIDE SEQUENCE [LARGE SCALE GENOMIC DNA]</scope>
    <source>
        <strain evidence="2 3">THS-13</strain>
    </source>
</reference>
<dbReference type="Pfam" id="PF13840">
    <property type="entry name" value="ACT_7"/>
    <property type="match status" value="1"/>
</dbReference>
<proteinExistence type="predicted"/>
<dbReference type="InterPro" id="IPR027795">
    <property type="entry name" value="CASTOR_ACT_dom"/>
</dbReference>
<dbReference type="Proteomes" id="UP000282106">
    <property type="component" value="Unassembled WGS sequence"/>
</dbReference>
<dbReference type="PANTHER" id="PTHR31131">
    <property type="entry name" value="CHROMOSOME 1, WHOLE GENOME SHOTGUN SEQUENCE"/>
    <property type="match status" value="1"/>
</dbReference>
<dbReference type="PANTHER" id="PTHR31131:SF6">
    <property type="entry name" value="CASTOR ACT DOMAIN-CONTAINING PROTEIN"/>
    <property type="match status" value="1"/>
</dbReference>
<gene>
    <name evidence="2" type="ORF">ED208_00945</name>
</gene>
<evidence type="ECO:0000313" key="3">
    <source>
        <dbReference type="Proteomes" id="UP000282106"/>
    </source>
</evidence>
<protein>
    <submittedName>
        <fullName evidence="2">ACT domain-containing protein</fullName>
    </submittedName>
</protein>
<dbReference type="AlphaFoldDB" id="A0A3N0VM02"/>
<sequence length="119" mass="12640">MVHPWRLVVARLPPATPLRDAVDTLGAEGFGAVVRSAESVTVVREVHARDQGLVWRALEIAGPFAFSETGVLAALAEPLAAAGVSIFAVNSYETDFVLVPEVDLERAREAIARAGHQLG</sequence>
<dbReference type="InterPro" id="IPR051719">
    <property type="entry name" value="CASTOR_mTORC1"/>
</dbReference>
<feature type="domain" description="CASTOR ACT" evidence="1">
    <location>
        <begin position="55"/>
        <end position="111"/>
    </location>
</feature>
<comment type="caution">
    <text evidence="2">The sequence shown here is derived from an EMBL/GenBank/DDBJ whole genome shotgun (WGS) entry which is preliminary data.</text>
</comment>
<organism evidence="2 3">
    <name type="scientific">Stagnimonas aquatica</name>
    <dbReference type="NCBI Taxonomy" id="2689987"/>
    <lineage>
        <taxon>Bacteria</taxon>
        <taxon>Pseudomonadati</taxon>
        <taxon>Pseudomonadota</taxon>
        <taxon>Gammaproteobacteria</taxon>
        <taxon>Nevskiales</taxon>
        <taxon>Nevskiaceae</taxon>
        <taxon>Stagnimonas</taxon>
    </lineage>
</organism>
<evidence type="ECO:0000259" key="1">
    <source>
        <dbReference type="Pfam" id="PF13840"/>
    </source>
</evidence>